<evidence type="ECO:0000256" key="3">
    <source>
        <dbReference type="ARBA" id="ARBA00022692"/>
    </source>
</evidence>
<evidence type="ECO:0000313" key="9">
    <source>
        <dbReference type="Proteomes" id="UP000523863"/>
    </source>
</evidence>
<evidence type="ECO:0000256" key="5">
    <source>
        <dbReference type="ARBA" id="ARBA00023136"/>
    </source>
</evidence>
<evidence type="ECO:0000256" key="4">
    <source>
        <dbReference type="ARBA" id="ARBA00022989"/>
    </source>
</evidence>
<dbReference type="CDD" id="cd06662">
    <property type="entry name" value="SURF1"/>
    <property type="match status" value="1"/>
</dbReference>
<reference evidence="8 9" key="1">
    <citation type="submission" date="2020-08" db="EMBL/GenBank/DDBJ databases">
        <title>Sequencing the genomes of 1000 actinobacteria strains.</title>
        <authorList>
            <person name="Klenk H.-P."/>
        </authorList>
    </citation>
    <scope>NUCLEOTIDE SEQUENCE [LARGE SCALE GENOMIC DNA]</scope>
    <source>
        <strain evidence="8 9">DSM 23694</strain>
    </source>
</reference>
<evidence type="ECO:0000256" key="1">
    <source>
        <dbReference type="ARBA" id="ARBA00004370"/>
    </source>
</evidence>
<keyword evidence="9" id="KW-1185">Reference proteome</keyword>
<dbReference type="InterPro" id="IPR002994">
    <property type="entry name" value="Surf1/Shy1"/>
</dbReference>
<keyword evidence="5 6" id="KW-0472">Membrane</keyword>
<dbReference type="PANTHER" id="PTHR23427:SF2">
    <property type="entry name" value="SURFEIT LOCUS PROTEIN 1"/>
    <property type="match status" value="1"/>
</dbReference>
<comment type="caution">
    <text evidence="8">The sequence shown here is derived from an EMBL/GenBank/DDBJ whole genome shotgun (WGS) entry which is preliminary data.</text>
</comment>
<dbReference type="RefSeq" id="WP_183641022.1">
    <property type="nucleotide sequence ID" value="NZ_JACHBL010000001.1"/>
</dbReference>
<evidence type="ECO:0000313" key="8">
    <source>
        <dbReference type="EMBL" id="MBB5597832.1"/>
    </source>
</evidence>
<sequence>MYRFLLSTRWFGWFILVCILTTIFVSLGNWQLDRRNSVVAEIQKVENNYNASPVPLSSVPTIFESLPAEKKWTPVTLRGEYLTEKTTLVRNRPLNGTPGYEVLVPFKTEDGTIIVVDRGWLPIGNNTAGQPDTVPAPPSGTATVVVRAKEGEPSVPREAPAGQIASIELPKLAEQLSLPIETGAYGIVVSESPAVSNMPTALPKPETSEGTHLSYAAQWFAFGVLAFIALFYAARQQVRINREDREEAALAAELGEEAPVVHSAYRTRRKPTKARRDGKLSDEEAEDQWVEENLSS</sequence>
<comment type="subcellular location">
    <subcellularLocation>
        <location evidence="6">Cell membrane</location>
        <topology evidence="6">Multi-pass membrane protein</topology>
    </subcellularLocation>
    <subcellularLocation>
        <location evidence="1">Membrane</location>
    </subcellularLocation>
</comment>
<evidence type="ECO:0000256" key="2">
    <source>
        <dbReference type="ARBA" id="ARBA00007165"/>
    </source>
</evidence>
<dbReference type="GO" id="GO:0005886">
    <property type="term" value="C:plasma membrane"/>
    <property type="evidence" value="ECO:0007669"/>
    <property type="project" value="UniProtKB-SubCell"/>
</dbReference>
<protein>
    <recommendedName>
        <fullName evidence="6">SURF1-like protein</fullName>
    </recommendedName>
</protein>
<dbReference type="InterPro" id="IPR045214">
    <property type="entry name" value="Surf1/Surf4"/>
</dbReference>
<dbReference type="Pfam" id="PF02104">
    <property type="entry name" value="SURF1"/>
    <property type="match status" value="1"/>
</dbReference>
<evidence type="ECO:0000256" key="7">
    <source>
        <dbReference type="SAM" id="MobiDB-lite"/>
    </source>
</evidence>
<keyword evidence="3 6" id="KW-0812">Transmembrane</keyword>
<feature type="transmembrane region" description="Helical" evidence="6">
    <location>
        <begin position="12"/>
        <end position="32"/>
    </location>
</feature>
<dbReference type="Proteomes" id="UP000523863">
    <property type="component" value="Unassembled WGS sequence"/>
</dbReference>
<dbReference type="PANTHER" id="PTHR23427">
    <property type="entry name" value="SURFEIT LOCUS PROTEIN"/>
    <property type="match status" value="1"/>
</dbReference>
<evidence type="ECO:0000256" key="6">
    <source>
        <dbReference type="RuleBase" id="RU363076"/>
    </source>
</evidence>
<dbReference type="AlphaFoldDB" id="A0A7W9DBF4"/>
<keyword evidence="4 6" id="KW-1133">Transmembrane helix</keyword>
<proteinExistence type="inferred from homology"/>
<feature type="transmembrane region" description="Helical" evidence="6">
    <location>
        <begin position="215"/>
        <end position="234"/>
    </location>
</feature>
<name>A0A7W9DBF4_9MICC</name>
<comment type="similarity">
    <text evidence="2 6">Belongs to the SURF1 family.</text>
</comment>
<organism evidence="8 9">
    <name type="scientific">Neomicrococcus lactis</name>
    <dbReference type="NCBI Taxonomy" id="732241"/>
    <lineage>
        <taxon>Bacteria</taxon>
        <taxon>Bacillati</taxon>
        <taxon>Actinomycetota</taxon>
        <taxon>Actinomycetes</taxon>
        <taxon>Micrococcales</taxon>
        <taxon>Micrococcaceae</taxon>
        <taxon>Neomicrococcus</taxon>
    </lineage>
</organism>
<dbReference type="EMBL" id="JACHBL010000001">
    <property type="protein sequence ID" value="MBB5597832.1"/>
    <property type="molecule type" value="Genomic_DNA"/>
</dbReference>
<gene>
    <name evidence="8" type="ORF">BKA12_000912</name>
</gene>
<feature type="region of interest" description="Disordered" evidence="7">
    <location>
        <begin position="261"/>
        <end position="296"/>
    </location>
</feature>
<keyword evidence="6" id="KW-1003">Cell membrane</keyword>
<accession>A0A7W9DBF4</accession>
<dbReference type="PROSITE" id="PS50895">
    <property type="entry name" value="SURF1"/>
    <property type="match status" value="1"/>
</dbReference>